<organism evidence="2 3">
    <name type="scientific">Persicobacter diffluens</name>
    <dbReference type="NCBI Taxonomy" id="981"/>
    <lineage>
        <taxon>Bacteria</taxon>
        <taxon>Pseudomonadati</taxon>
        <taxon>Bacteroidota</taxon>
        <taxon>Cytophagia</taxon>
        <taxon>Cytophagales</taxon>
        <taxon>Persicobacteraceae</taxon>
        <taxon>Persicobacter</taxon>
    </lineage>
</organism>
<evidence type="ECO:0000313" key="3">
    <source>
        <dbReference type="Proteomes" id="UP001310022"/>
    </source>
</evidence>
<evidence type="ECO:0000259" key="1">
    <source>
        <dbReference type="Pfam" id="PF04230"/>
    </source>
</evidence>
<sequence>MWRKYTRLWWCGNEGVFNFGDELNPWLVEKISKTRIKRVHKLSAYNLFKTHICIGSVMNRVNKRTVVWGAGIMDKDTKFEESDFRAVRGPLTQKRIKDQGFCPPSTVGDPALLLPRFYLPERKERNKYGLIPHYVDYADVLNRVEGDGNIKVIDLTGSIEQVIDEINACEIIFSSSLHGIIVANAYGKQAYWLAFSDKLSGDGTKFFDYGLSVGMGKYQINCTKVNSQQKLDSSCLEEIIVHGSAFSVKVDLELMQDELLESCPFY</sequence>
<dbReference type="Pfam" id="PF04230">
    <property type="entry name" value="PS_pyruv_trans"/>
    <property type="match status" value="1"/>
</dbReference>
<dbReference type="Proteomes" id="UP001310022">
    <property type="component" value="Unassembled WGS sequence"/>
</dbReference>
<reference evidence="2 3" key="1">
    <citation type="submission" date="2021-12" db="EMBL/GenBank/DDBJ databases">
        <title>Genome sequencing of bacteria with rrn-lacking chromosome and rrn-plasmid.</title>
        <authorList>
            <person name="Anda M."/>
            <person name="Iwasaki W."/>
        </authorList>
    </citation>
    <scope>NUCLEOTIDE SEQUENCE [LARGE SCALE GENOMIC DNA]</scope>
    <source>
        <strain evidence="2 3">NBRC 15940</strain>
    </source>
</reference>
<dbReference type="AlphaFoldDB" id="A0AAN4VVD1"/>
<dbReference type="InterPro" id="IPR007345">
    <property type="entry name" value="Polysacch_pyruvyl_Trfase"/>
</dbReference>
<dbReference type="EMBL" id="BQKE01000001">
    <property type="protein sequence ID" value="GJM59761.1"/>
    <property type="molecule type" value="Genomic_DNA"/>
</dbReference>
<gene>
    <name evidence="2" type="ORF">PEDI_03130</name>
</gene>
<name>A0AAN4VVD1_9BACT</name>
<comment type="caution">
    <text evidence="2">The sequence shown here is derived from an EMBL/GenBank/DDBJ whole genome shotgun (WGS) entry which is preliminary data.</text>
</comment>
<feature type="domain" description="Polysaccharide pyruvyl transferase" evidence="1">
    <location>
        <begin position="46"/>
        <end position="194"/>
    </location>
</feature>
<accession>A0AAN4VVD1</accession>
<keyword evidence="3" id="KW-1185">Reference proteome</keyword>
<evidence type="ECO:0000313" key="2">
    <source>
        <dbReference type="EMBL" id="GJM59761.1"/>
    </source>
</evidence>
<protein>
    <submittedName>
        <fullName evidence="2">Exopolysaccharide glucosyl ketal-pyruvate-transferase</fullName>
    </submittedName>
</protein>
<proteinExistence type="predicted"/>